<dbReference type="AlphaFoldDB" id="A0A9D4J251"/>
<sequence>MVLPLMLNVPSWSSSASVMILSKYMLKRLGESKLSCLTSVVVLKQSQHAVFEVDCNCGFVLEMFDDSCQVGVDDTQPHRSPQCCMSYPV</sequence>
<dbReference type="EMBL" id="JAIWYP010000007">
    <property type="protein sequence ID" value="KAH3795530.1"/>
    <property type="molecule type" value="Genomic_DNA"/>
</dbReference>
<accession>A0A9D4J251</accession>
<proteinExistence type="predicted"/>
<reference evidence="1" key="1">
    <citation type="journal article" date="2019" name="bioRxiv">
        <title>The Genome of the Zebra Mussel, Dreissena polymorpha: A Resource for Invasive Species Research.</title>
        <authorList>
            <person name="McCartney M.A."/>
            <person name="Auch B."/>
            <person name="Kono T."/>
            <person name="Mallez S."/>
            <person name="Zhang Y."/>
            <person name="Obille A."/>
            <person name="Becker A."/>
            <person name="Abrahante J.E."/>
            <person name="Garbe J."/>
            <person name="Badalamenti J.P."/>
            <person name="Herman A."/>
            <person name="Mangelson H."/>
            <person name="Liachko I."/>
            <person name="Sullivan S."/>
            <person name="Sone E.D."/>
            <person name="Koren S."/>
            <person name="Silverstein K.A.T."/>
            <person name="Beckman K.B."/>
            <person name="Gohl D.M."/>
        </authorList>
    </citation>
    <scope>NUCLEOTIDE SEQUENCE</scope>
    <source>
        <strain evidence="1">Duluth1</strain>
        <tissue evidence="1">Whole animal</tissue>
    </source>
</reference>
<comment type="caution">
    <text evidence="1">The sequence shown here is derived from an EMBL/GenBank/DDBJ whole genome shotgun (WGS) entry which is preliminary data.</text>
</comment>
<evidence type="ECO:0000313" key="2">
    <source>
        <dbReference type="Proteomes" id="UP000828390"/>
    </source>
</evidence>
<protein>
    <submittedName>
        <fullName evidence="1">Uncharacterized protein</fullName>
    </submittedName>
</protein>
<evidence type="ECO:0000313" key="1">
    <source>
        <dbReference type="EMBL" id="KAH3795530.1"/>
    </source>
</evidence>
<organism evidence="1 2">
    <name type="scientific">Dreissena polymorpha</name>
    <name type="common">Zebra mussel</name>
    <name type="synonym">Mytilus polymorpha</name>
    <dbReference type="NCBI Taxonomy" id="45954"/>
    <lineage>
        <taxon>Eukaryota</taxon>
        <taxon>Metazoa</taxon>
        <taxon>Spiralia</taxon>
        <taxon>Lophotrochozoa</taxon>
        <taxon>Mollusca</taxon>
        <taxon>Bivalvia</taxon>
        <taxon>Autobranchia</taxon>
        <taxon>Heteroconchia</taxon>
        <taxon>Euheterodonta</taxon>
        <taxon>Imparidentia</taxon>
        <taxon>Neoheterodontei</taxon>
        <taxon>Myida</taxon>
        <taxon>Dreissenoidea</taxon>
        <taxon>Dreissenidae</taxon>
        <taxon>Dreissena</taxon>
    </lineage>
</organism>
<name>A0A9D4J251_DREPO</name>
<dbReference type="Proteomes" id="UP000828390">
    <property type="component" value="Unassembled WGS sequence"/>
</dbReference>
<reference evidence="1" key="2">
    <citation type="submission" date="2020-11" db="EMBL/GenBank/DDBJ databases">
        <authorList>
            <person name="McCartney M.A."/>
            <person name="Auch B."/>
            <person name="Kono T."/>
            <person name="Mallez S."/>
            <person name="Becker A."/>
            <person name="Gohl D.M."/>
            <person name="Silverstein K.A.T."/>
            <person name="Koren S."/>
            <person name="Bechman K.B."/>
            <person name="Herman A."/>
            <person name="Abrahante J.E."/>
            <person name="Garbe J."/>
        </authorList>
    </citation>
    <scope>NUCLEOTIDE SEQUENCE</scope>
    <source>
        <strain evidence="1">Duluth1</strain>
        <tissue evidence="1">Whole animal</tissue>
    </source>
</reference>
<gene>
    <name evidence="1" type="ORF">DPMN_149085</name>
</gene>
<keyword evidence="2" id="KW-1185">Reference proteome</keyword>